<dbReference type="InterPro" id="IPR058067">
    <property type="entry name" value="CC_3452-like"/>
</dbReference>
<name>A0A844XUV2_9SPHN</name>
<proteinExistence type="predicted"/>
<protein>
    <submittedName>
        <fullName evidence="1">Uncharacterized protein</fullName>
    </submittedName>
</protein>
<evidence type="ECO:0000313" key="2">
    <source>
        <dbReference type="Proteomes" id="UP000448199"/>
    </source>
</evidence>
<dbReference type="Proteomes" id="UP000448199">
    <property type="component" value="Unassembled WGS sequence"/>
</dbReference>
<dbReference type="NCBIfam" id="NF047636">
    <property type="entry name" value="CC_3452_fam"/>
    <property type="match status" value="1"/>
</dbReference>
<gene>
    <name evidence="1" type="ORF">GRI69_10825</name>
</gene>
<dbReference type="InterPro" id="IPR058513">
    <property type="entry name" value="DUF8200"/>
</dbReference>
<dbReference type="AlphaFoldDB" id="A0A844XUV2"/>
<reference evidence="1 2" key="1">
    <citation type="submission" date="2019-12" db="EMBL/GenBank/DDBJ databases">
        <title>Genomic-based taxomic classification of the family Erythrobacteraceae.</title>
        <authorList>
            <person name="Xu L."/>
        </authorList>
    </citation>
    <scope>NUCLEOTIDE SEQUENCE [LARGE SCALE GENOMIC DNA]</scope>
    <source>
        <strain evidence="1 2">DSM 17792</strain>
    </source>
</reference>
<accession>A0A844XUV2</accession>
<dbReference type="Pfam" id="PF26624">
    <property type="entry name" value="DUF8200"/>
    <property type="match status" value="1"/>
</dbReference>
<organism evidence="1 2">
    <name type="scientific">Qipengyuania vulgaris</name>
    <dbReference type="NCBI Taxonomy" id="291985"/>
    <lineage>
        <taxon>Bacteria</taxon>
        <taxon>Pseudomonadati</taxon>
        <taxon>Pseudomonadota</taxon>
        <taxon>Alphaproteobacteria</taxon>
        <taxon>Sphingomonadales</taxon>
        <taxon>Erythrobacteraceae</taxon>
        <taxon>Qipengyuania</taxon>
    </lineage>
</organism>
<dbReference type="RefSeq" id="WP_160728421.1">
    <property type="nucleotide sequence ID" value="NZ_WTYC01000005.1"/>
</dbReference>
<comment type="caution">
    <text evidence="1">The sequence shown here is derived from an EMBL/GenBank/DDBJ whole genome shotgun (WGS) entry which is preliminary data.</text>
</comment>
<sequence>MTLSNSPSAKLGVFGAAILYTAAGFGALIAPSAAEARDSAPFYTAELSQPATERTVIAGGVAWTCQGTTCVAPKGTSRPLRVCRELQRDTGDVVAFTAKGEALEADKLAKCNG</sequence>
<keyword evidence="2" id="KW-1185">Reference proteome</keyword>
<dbReference type="EMBL" id="WTYC01000005">
    <property type="protein sequence ID" value="MXO48748.1"/>
    <property type="molecule type" value="Genomic_DNA"/>
</dbReference>
<dbReference type="OrthoDB" id="7594837at2"/>
<evidence type="ECO:0000313" key="1">
    <source>
        <dbReference type="EMBL" id="MXO48748.1"/>
    </source>
</evidence>